<gene>
    <name evidence="2" type="ORF">RUMHYD_02651</name>
</gene>
<reference evidence="2 3" key="1">
    <citation type="submission" date="2009-01" db="EMBL/GenBank/DDBJ databases">
        <authorList>
            <person name="Fulton L."/>
            <person name="Clifton S."/>
            <person name="Fulton B."/>
            <person name="Xu J."/>
            <person name="Minx P."/>
            <person name="Pepin K.H."/>
            <person name="Johnson M."/>
            <person name="Bhonagiri V."/>
            <person name="Nash W.E."/>
            <person name="Mardis E.R."/>
            <person name="Wilson R.K."/>
        </authorList>
    </citation>
    <scope>NUCLEOTIDE SEQUENCE [LARGE SCALE GENOMIC DNA]</scope>
    <source>
        <strain evidence="3">DSM 10507 / JCM 14656 / S5a33</strain>
    </source>
</reference>
<feature type="region of interest" description="Disordered" evidence="1">
    <location>
        <begin position="47"/>
        <end position="66"/>
    </location>
</feature>
<dbReference type="HOGENOM" id="CLU_2462907_0_0_9"/>
<evidence type="ECO:0000256" key="1">
    <source>
        <dbReference type="SAM" id="MobiDB-lite"/>
    </source>
</evidence>
<comment type="caution">
    <text evidence="2">The sequence shown here is derived from an EMBL/GenBank/DDBJ whole genome shotgun (WGS) entry which is preliminary data.</text>
</comment>
<dbReference type="PATRIC" id="fig|476272.21.peg.781"/>
<sequence length="88" mass="9947">MKIFKTPEKGTVYSDQWREEEIGVEQTDLCPKRVPLRLQNVYIAQVVPGSQQGGNDGNQKKGGPDQRALALHSLTVDDFHKHSRFLLT</sequence>
<proteinExistence type="predicted"/>
<dbReference type="Proteomes" id="UP000003100">
    <property type="component" value="Unassembled WGS sequence"/>
</dbReference>
<dbReference type="AlphaFoldDB" id="C0CP50"/>
<organism evidence="2 3">
    <name type="scientific">Blautia hydrogenotrophica (strain DSM 10507 / JCM 14656 / S5a33)</name>
    <name type="common">Ruminococcus hydrogenotrophicus</name>
    <dbReference type="NCBI Taxonomy" id="476272"/>
    <lineage>
        <taxon>Bacteria</taxon>
        <taxon>Bacillati</taxon>
        <taxon>Bacillota</taxon>
        <taxon>Clostridia</taxon>
        <taxon>Lachnospirales</taxon>
        <taxon>Lachnospiraceae</taxon>
        <taxon>Blautia</taxon>
    </lineage>
</organism>
<reference evidence="2 3" key="2">
    <citation type="submission" date="2009-02" db="EMBL/GenBank/DDBJ databases">
        <title>Draft genome sequence of Blautia hydrogenotrophica DSM 10507 (Ruminococcus hydrogenotrophicus DSM 10507).</title>
        <authorList>
            <person name="Sudarsanam P."/>
            <person name="Ley R."/>
            <person name="Guruge J."/>
            <person name="Turnbaugh P.J."/>
            <person name="Mahowald M."/>
            <person name="Liep D."/>
            <person name="Gordon J."/>
        </authorList>
    </citation>
    <scope>NUCLEOTIDE SEQUENCE [LARGE SCALE GENOMIC DNA]</scope>
    <source>
        <strain evidence="3">DSM 10507 / JCM 14656 / S5a33</strain>
    </source>
</reference>
<name>C0CP50_BLAHS</name>
<evidence type="ECO:0000313" key="2">
    <source>
        <dbReference type="EMBL" id="EEG48434.1"/>
    </source>
</evidence>
<keyword evidence="3" id="KW-1185">Reference proteome</keyword>
<protein>
    <submittedName>
        <fullName evidence="2">Uncharacterized protein</fullName>
    </submittedName>
</protein>
<accession>C0CP50</accession>
<dbReference type="EMBL" id="ACBZ01000145">
    <property type="protein sequence ID" value="EEG48434.1"/>
    <property type="molecule type" value="Genomic_DNA"/>
</dbReference>
<evidence type="ECO:0000313" key="3">
    <source>
        <dbReference type="Proteomes" id="UP000003100"/>
    </source>
</evidence>